<keyword evidence="4" id="KW-1185">Reference proteome</keyword>
<dbReference type="GO" id="GO:0004674">
    <property type="term" value="F:protein serine/threonine kinase activity"/>
    <property type="evidence" value="ECO:0007669"/>
    <property type="project" value="UniProtKB-EC"/>
</dbReference>
<dbReference type="InterPro" id="IPR042095">
    <property type="entry name" value="SUMF_sf"/>
</dbReference>
<keyword evidence="3" id="KW-0808">Transferase</keyword>
<feature type="region of interest" description="Disordered" evidence="1">
    <location>
        <begin position="133"/>
        <end position="155"/>
    </location>
</feature>
<organism evidence="3 4">
    <name type="scientific">Symmachiella macrocystis</name>
    <dbReference type="NCBI Taxonomy" id="2527985"/>
    <lineage>
        <taxon>Bacteria</taxon>
        <taxon>Pseudomonadati</taxon>
        <taxon>Planctomycetota</taxon>
        <taxon>Planctomycetia</taxon>
        <taxon>Planctomycetales</taxon>
        <taxon>Planctomycetaceae</taxon>
        <taxon>Symmachiella</taxon>
    </lineage>
</organism>
<dbReference type="InterPro" id="IPR005532">
    <property type="entry name" value="SUMF_dom"/>
</dbReference>
<feature type="region of interest" description="Disordered" evidence="1">
    <location>
        <begin position="45"/>
        <end position="98"/>
    </location>
</feature>
<dbReference type="Gene3D" id="3.90.1580.10">
    <property type="entry name" value="paralog of FGE (formylglycine-generating enzyme)"/>
    <property type="match status" value="1"/>
</dbReference>
<gene>
    <name evidence="3" type="primary">pkn1_3</name>
    <name evidence="3" type="ORF">CA54_04930</name>
</gene>
<dbReference type="InterPro" id="IPR051043">
    <property type="entry name" value="Sulfatase_Mod_Factor_Kinase"/>
</dbReference>
<comment type="caution">
    <text evidence="3">The sequence shown here is derived from an EMBL/GenBank/DDBJ whole genome shotgun (WGS) entry which is preliminary data.</text>
</comment>
<feature type="domain" description="Sulfatase-modifying factor enzyme-like" evidence="2">
    <location>
        <begin position="182"/>
        <end position="406"/>
    </location>
</feature>
<dbReference type="OrthoDB" id="9812426at2"/>
<dbReference type="AlphaFoldDB" id="A0A5C6BMF5"/>
<feature type="compositionally biased region" description="Polar residues" evidence="1">
    <location>
        <begin position="133"/>
        <end position="144"/>
    </location>
</feature>
<evidence type="ECO:0000313" key="4">
    <source>
        <dbReference type="Proteomes" id="UP000320735"/>
    </source>
</evidence>
<dbReference type="EMBL" id="SJPP01000001">
    <property type="protein sequence ID" value="TWU11684.1"/>
    <property type="molecule type" value="Genomic_DNA"/>
</dbReference>
<feature type="compositionally biased region" description="Basic residues" evidence="1">
    <location>
        <begin position="61"/>
        <end position="86"/>
    </location>
</feature>
<keyword evidence="3" id="KW-0418">Kinase</keyword>
<dbReference type="PANTHER" id="PTHR23150">
    <property type="entry name" value="SULFATASE MODIFYING FACTOR 1, 2"/>
    <property type="match status" value="1"/>
</dbReference>
<accession>A0A5C6BMF5</accession>
<feature type="region of interest" description="Disordered" evidence="1">
    <location>
        <begin position="413"/>
        <end position="433"/>
    </location>
</feature>
<dbReference type="Pfam" id="PF03781">
    <property type="entry name" value="FGE-sulfatase"/>
    <property type="match status" value="1"/>
</dbReference>
<protein>
    <submittedName>
        <fullName evidence="3">Serine/threonine-protein kinase pkn1</fullName>
        <ecNumber evidence="3">2.7.11.1</ecNumber>
    </submittedName>
</protein>
<name>A0A5C6BMF5_9PLAN</name>
<reference evidence="3 4" key="1">
    <citation type="submission" date="2019-02" db="EMBL/GenBank/DDBJ databases">
        <title>Deep-cultivation of Planctomycetes and their phenomic and genomic characterization uncovers novel biology.</title>
        <authorList>
            <person name="Wiegand S."/>
            <person name="Jogler M."/>
            <person name="Boedeker C."/>
            <person name="Pinto D."/>
            <person name="Vollmers J."/>
            <person name="Rivas-Marin E."/>
            <person name="Kohn T."/>
            <person name="Peeters S.H."/>
            <person name="Heuer A."/>
            <person name="Rast P."/>
            <person name="Oberbeckmann S."/>
            <person name="Bunk B."/>
            <person name="Jeske O."/>
            <person name="Meyerdierks A."/>
            <person name="Storesund J.E."/>
            <person name="Kallscheuer N."/>
            <person name="Luecker S."/>
            <person name="Lage O.M."/>
            <person name="Pohl T."/>
            <person name="Merkel B.J."/>
            <person name="Hornburger P."/>
            <person name="Mueller R.-W."/>
            <person name="Bruemmer F."/>
            <person name="Labrenz M."/>
            <person name="Spormann A.M."/>
            <person name="Op Den Camp H."/>
            <person name="Overmann J."/>
            <person name="Amann R."/>
            <person name="Jetten M.S.M."/>
            <person name="Mascher T."/>
            <person name="Medema M.H."/>
            <person name="Devos D.P."/>
            <person name="Kaster A.-K."/>
            <person name="Ovreas L."/>
            <person name="Rohde M."/>
            <person name="Galperin M.Y."/>
            <person name="Jogler C."/>
        </authorList>
    </citation>
    <scope>NUCLEOTIDE SEQUENCE [LARGE SCALE GENOMIC DNA]</scope>
    <source>
        <strain evidence="3 4">CA54</strain>
    </source>
</reference>
<dbReference type="GO" id="GO:0120147">
    <property type="term" value="F:formylglycine-generating oxidase activity"/>
    <property type="evidence" value="ECO:0007669"/>
    <property type="project" value="TreeGrafter"/>
</dbReference>
<evidence type="ECO:0000256" key="1">
    <source>
        <dbReference type="SAM" id="MobiDB-lite"/>
    </source>
</evidence>
<dbReference type="EC" id="2.7.11.1" evidence="3"/>
<sequence>METLQFSSVDGYGRRAQRLNLRRFLSALCVGLLWGCGGGDEAIPPPAAEEKQSLTGGVVKPRPKVAKKSNSKRRSNSKPTRRRKKPPGIPITPMPEEEFASDGNADEFEIADEPFAVGESFSINVQEQPLSSTQYAPANTGSTHRTSRGSGVRLPKGFAAVPGTEVSEEGWPQRIVSLQDQAEMVLIPAGMFTRGVDGGPQDAGPQHQVQLDSYYIDLHEVTFAQYRRYRRDLSANNQRLPKGLDSDADGALPATGVRWGEAGQYARWAGKELPTEAEWEKAARGSVPYAYPWGDGKPIWHRPRELTQIDPIQSFRGDRSPFGVMDLAGNAREWCQDWYSAQSYQMALDQSNAATLLNPQGPRAAVGSKDRTVRVVRGSEEGWEIWRRSGIPMGTRSPTIGFRCVWRLGQGESVREDKEEPAQQQRKRKKGGF</sequence>
<proteinExistence type="predicted"/>
<dbReference type="Proteomes" id="UP000320735">
    <property type="component" value="Unassembled WGS sequence"/>
</dbReference>
<dbReference type="SUPFAM" id="SSF56436">
    <property type="entry name" value="C-type lectin-like"/>
    <property type="match status" value="1"/>
</dbReference>
<evidence type="ECO:0000259" key="2">
    <source>
        <dbReference type="Pfam" id="PF03781"/>
    </source>
</evidence>
<dbReference type="InterPro" id="IPR016187">
    <property type="entry name" value="CTDL_fold"/>
</dbReference>
<evidence type="ECO:0000313" key="3">
    <source>
        <dbReference type="EMBL" id="TWU11684.1"/>
    </source>
</evidence>
<dbReference type="RefSeq" id="WP_146369258.1">
    <property type="nucleotide sequence ID" value="NZ_SJPP01000001.1"/>
</dbReference>
<dbReference type="PANTHER" id="PTHR23150:SF19">
    <property type="entry name" value="FORMYLGLYCINE-GENERATING ENZYME"/>
    <property type="match status" value="1"/>
</dbReference>